<organism evidence="2 3">
    <name type="scientific">Aestuariibaculum sediminum</name>
    <dbReference type="NCBI Taxonomy" id="2770637"/>
    <lineage>
        <taxon>Bacteria</taxon>
        <taxon>Pseudomonadati</taxon>
        <taxon>Bacteroidota</taxon>
        <taxon>Flavobacteriia</taxon>
        <taxon>Flavobacteriales</taxon>
        <taxon>Flavobacteriaceae</taxon>
    </lineage>
</organism>
<reference evidence="2 3" key="1">
    <citation type="submission" date="2020-09" db="EMBL/GenBank/DDBJ databases">
        <title>TT11 complete genome.</title>
        <authorList>
            <person name="Wu Z."/>
        </authorList>
    </citation>
    <scope>NUCLEOTIDE SEQUENCE [LARGE SCALE GENOMIC DNA]</scope>
    <source>
        <strain evidence="2 3">TT11</strain>
    </source>
</reference>
<gene>
    <name evidence="2" type="ORF">ICJ83_12165</name>
</gene>
<feature type="transmembrane region" description="Helical" evidence="1">
    <location>
        <begin position="50"/>
        <end position="74"/>
    </location>
</feature>
<keyword evidence="3" id="KW-1185">Reference proteome</keyword>
<accession>A0A8J6U858</accession>
<keyword evidence="1" id="KW-0812">Transmembrane</keyword>
<feature type="transmembrane region" description="Helical" evidence="1">
    <location>
        <begin position="12"/>
        <end position="30"/>
    </location>
</feature>
<name>A0A8J6U858_9FLAO</name>
<keyword evidence="1" id="KW-0472">Membrane</keyword>
<evidence type="ECO:0000256" key="1">
    <source>
        <dbReference type="SAM" id="Phobius"/>
    </source>
</evidence>
<evidence type="ECO:0000313" key="2">
    <source>
        <dbReference type="EMBL" id="MBD0832890.1"/>
    </source>
</evidence>
<comment type="caution">
    <text evidence="2">The sequence shown here is derived from an EMBL/GenBank/DDBJ whole genome shotgun (WGS) entry which is preliminary data.</text>
</comment>
<dbReference type="AlphaFoldDB" id="A0A8J6U858"/>
<protein>
    <submittedName>
        <fullName evidence="2">Doxx family protein</fullName>
    </submittedName>
</protein>
<feature type="transmembrane region" description="Helical" evidence="1">
    <location>
        <begin position="81"/>
        <end position="99"/>
    </location>
</feature>
<evidence type="ECO:0000313" key="3">
    <source>
        <dbReference type="Proteomes" id="UP000600588"/>
    </source>
</evidence>
<dbReference type="Proteomes" id="UP000600588">
    <property type="component" value="Unassembled WGS sequence"/>
</dbReference>
<feature type="transmembrane region" description="Helical" evidence="1">
    <location>
        <begin position="111"/>
        <end position="132"/>
    </location>
</feature>
<dbReference type="EMBL" id="JACVXB010000005">
    <property type="protein sequence ID" value="MBD0832890.1"/>
    <property type="molecule type" value="Genomic_DNA"/>
</dbReference>
<keyword evidence="1" id="KW-1133">Transmembrane helix</keyword>
<sequence length="139" mass="15669">MKIKRQVLKNQFLALAIGLVYLWFGGLKFFDHLSPAEDLAKNTMDVITMGLVPSNLSIILLAIWETTIGILLVLNIFRKPVVLSALLHMCCTFLPFFIFPNQSFSGSPIVFTLLGQYIFKNIIIVAALLTLYKNTIFTE</sequence>
<proteinExistence type="predicted"/>